<keyword evidence="8" id="KW-1185">Reference proteome</keyword>
<feature type="compositionally biased region" description="Acidic residues" evidence="6">
    <location>
        <begin position="310"/>
        <end position="322"/>
    </location>
</feature>
<feature type="compositionally biased region" description="Low complexity" evidence="6">
    <location>
        <begin position="335"/>
        <end position="364"/>
    </location>
</feature>
<gene>
    <name evidence="7" type="ORF">C2E20_3594</name>
</gene>
<feature type="compositionally biased region" description="Low complexity" evidence="6">
    <location>
        <begin position="258"/>
        <end position="277"/>
    </location>
</feature>
<feature type="region of interest" description="Disordered" evidence="6">
    <location>
        <begin position="258"/>
        <end position="289"/>
    </location>
</feature>
<dbReference type="InterPro" id="IPR050576">
    <property type="entry name" value="Cilia_flagella_integrity"/>
</dbReference>
<dbReference type="InterPro" id="IPR001611">
    <property type="entry name" value="Leu-rich_rpt"/>
</dbReference>
<evidence type="ECO:0000256" key="6">
    <source>
        <dbReference type="SAM" id="MobiDB-lite"/>
    </source>
</evidence>
<sequence>MRMDGPALLAVCKAHKLYQTPALNDRLYANFRGFTELGGLEAYTGLRSLFLEGNSLGSVDGLPPLPELRCLFLQQNPLTGLSPALAALPQLDTLNIAGNTLDGLGGLAGCGALRTLVASDNRLGPDVGAVAALAACTQLESLDLQNNKLEEGPALLELLKGLPDLKCLYLRGNPLVSSMRSYRKTVVAALPALTYLDDRPVFELERLCAEAWSLGGLEAERGARAAYHERQAEAEKKLVEALRGVREAGWRKRREALGLPLEGGDPDLEGWQPAQEMGGAGAAEEEQEPPELLAARARLAAFTATKQGEEAPELADADADATVEERRANRAALQSDAEAAGDAGSSSPGPCSPTQAAPLPAAASAEEEVPEARLTVSVCDGSAGGSAAQQKRGDGDGNAGSAAGPGAACASPSADSCASPAASASPPVSVAGAYEEESGDDCLGALD</sequence>
<reference evidence="7 8" key="1">
    <citation type="journal article" date="2018" name="Plant J.">
        <title>Genome sequences of Chlorella sorokiniana UTEX 1602 and Micractinium conductrix SAG 241.80: implications to maltose excretion by a green alga.</title>
        <authorList>
            <person name="Arriola M.B."/>
            <person name="Velmurugan N."/>
            <person name="Zhang Y."/>
            <person name="Plunkett M.H."/>
            <person name="Hondzo H."/>
            <person name="Barney B.M."/>
        </authorList>
    </citation>
    <scope>NUCLEOTIDE SEQUENCE [LARGE SCALE GENOMIC DNA]</scope>
    <source>
        <strain evidence="7 8">SAG 241.80</strain>
    </source>
</reference>
<evidence type="ECO:0000256" key="3">
    <source>
        <dbReference type="ARBA" id="ARBA00022737"/>
    </source>
</evidence>
<evidence type="ECO:0000256" key="4">
    <source>
        <dbReference type="ARBA" id="ARBA00023069"/>
    </source>
</evidence>
<evidence type="ECO:0000313" key="8">
    <source>
        <dbReference type="Proteomes" id="UP000239649"/>
    </source>
</evidence>
<evidence type="ECO:0000256" key="1">
    <source>
        <dbReference type="ARBA" id="ARBA00004430"/>
    </source>
</evidence>
<dbReference type="STRING" id="554055.A0A2P6VG35"/>
<accession>A0A2P6VG35</accession>
<evidence type="ECO:0000256" key="2">
    <source>
        <dbReference type="ARBA" id="ARBA00022614"/>
    </source>
</evidence>
<dbReference type="AlphaFoldDB" id="A0A2P6VG35"/>
<dbReference type="PANTHER" id="PTHR45973">
    <property type="entry name" value="PROTEIN PHOSPHATASE 1 REGULATORY SUBUNIT SDS22-RELATED"/>
    <property type="match status" value="1"/>
</dbReference>
<proteinExistence type="predicted"/>
<dbReference type="Proteomes" id="UP000239649">
    <property type="component" value="Unassembled WGS sequence"/>
</dbReference>
<keyword evidence="4" id="KW-0969">Cilium</keyword>
<dbReference type="InterPro" id="IPR025875">
    <property type="entry name" value="Leu-rich_rpt_4"/>
</dbReference>
<evidence type="ECO:0000313" key="7">
    <source>
        <dbReference type="EMBL" id="PSC73054.1"/>
    </source>
</evidence>
<dbReference type="Pfam" id="PF00560">
    <property type="entry name" value="LRR_1"/>
    <property type="match status" value="1"/>
</dbReference>
<feature type="region of interest" description="Disordered" evidence="6">
    <location>
        <begin position="305"/>
        <end position="447"/>
    </location>
</feature>
<dbReference type="Pfam" id="PF12799">
    <property type="entry name" value="LRR_4"/>
    <property type="match status" value="1"/>
</dbReference>
<dbReference type="OrthoDB" id="1904536at2759"/>
<dbReference type="InterPro" id="IPR032675">
    <property type="entry name" value="LRR_dom_sf"/>
</dbReference>
<name>A0A2P6VG35_9CHLO</name>
<dbReference type="SUPFAM" id="SSF52075">
    <property type="entry name" value="Outer arm dynein light chain 1"/>
    <property type="match status" value="1"/>
</dbReference>
<keyword evidence="2" id="KW-0433">Leucine-rich repeat</keyword>
<keyword evidence="5" id="KW-0966">Cell projection</keyword>
<dbReference type="Gene3D" id="3.80.10.10">
    <property type="entry name" value="Ribonuclease Inhibitor"/>
    <property type="match status" value="2"/>
</dbReference>
<dbReference type="PROSITE" id="PS51450">
    <property type="entry name" value="LRR"/>
    <property type="match status" value="2"/>
</dbReference>
<organism evidence="7 8">
    <name type="scientific">Micractinium conductrix</name>
    <dbReference type="NCBI Taxonomy" id="554055"/>
    <lineage>
        <taxon>Eukaryota</taxon>
        <taxon>Viridiplantae</taxon>
        <taxon>Chlorophyta</taxon>
        <taxon>core chlorophytes</taxon>
        <taxon>Trebouxiophyceae</taxon>
        <taxon>Chlorellales</taxon>
        <taxon>Chlorellaceae</taxon>
        <taxon>Chlorella clade</taxon>
        <taxon>Micractinium</taxon>
    </lineage>
</organism>
<dbReference type="EMBL" id="LHPF02000008">
    <property type="protein sequence ID" value="PSC73054.1"/>
    <property type="molecule type" value="Genomic_DNA"/>
</dbReference>
<evidence type="ECO:0000256" key="5">
    <source>
        <dbReference type="ARBA" id="ARBA00023273"/>
    </source>
</evidence>
<protein>
    <submittedName>
        <fullName evidence="7">Dynein assembly factor</fullName>
    </submittedName>
</protein>
<feature type="compositionally biased region" description="Low complexity" evidence="6">
    <location>
        <begin position="399"/>
        <end position="433"/>
    </location>
</feature>
<comment type="subcellular location">
    <subcellularLocation>
        <location evidence="1">Cytoplasm</location>
        <location evidence="1">Cytoskeleton</location>
        <location evidence="1">Cilium axoneme</location>
    </subcellularLocation>
</comment>
<dbReference type="GO" id="GO:0005930">
    <property type="term" value="C:axoneme"/>
    <property type="evidence" value="ECO:0007669"/>
    <property type="project" value="UniProtKB-SubCell"/>
</dbReference>
<comment type="caution">
    <text evidence="7">The sequence shown here is derived from an EMBL/GenBank/DDBJ whole genome shotgun (WGS) entry which is preliminary data.</text>
</comment>
<dbReference type="PANTHER" id="PTHR45973:SF9">
    <property type="entry name" value="LEUCINE-RICH REPEAT-CONTAINING PROTEIN 46"/>
    <property type="match status" value="1"/>
</dbReference>
<keyword evidence="3" id="KW-0677">Repeat</keyword>